<dbReference type="HOGENOM" id="CLU_074707_5_2_1"/>
<keyword evidence="6" id="KW-1185">Reference proteome</keyword>
<keyword evidence="4" id="KW-0472">Membrane</keyword>
<dbReference type="Proteomes" id="UP000009192">
    <property type="component" value="Unassembled WGS sequence"/>
</dbReference>
<keyword evidence="4" id="KW-0812">Transmembrane</keyword>
<name>B4K5E5_DROMO</name>
<dbReference type="KEGG" id="dmo:Dmoj_GI16934"/>
<feature type="transmembrane region" description="Helical" evidence="4">
    <location>
        <begin position="121"/>
        <end position="145"/>
    </location>
</feature>
<dbReference type="EMBL" id="CH933806">
    <property type="protein sequence ID" value="EDW16171.2"/>
    <property type="molecule type" value="Genomic_DNA"/>
</dbReference>
<dbReference type="InterPro" id="IPR010754">
    <property type="entry name" value="OPA3-like"/>
</dbReference>
<dbReference type="InParanoid" id="B4K5E5"/>
<feature type="coiled-coil region" evidence="3">
    <location>
        <begin position="153"/>
        <end position="185"/>
    </location>
</feature>
<evidence type="ECO:0000313" key="6">
    <source>
        <dbReference type="Proteomes" id="UP000009192"/>
    </source>
</evidence>
<evidence type="ECO:0000256" key="3">
    <source>
        <dbReference type="SAM" id="Coils"/>
    </source>
</evidence>
<evidence type="ECO:0000256" key="2">
    <source>
        <dbReference type="ARBA" id="ARBA00023054"/>
    </source>
</evidence>
<gene>
    <name evidence="5" type="primary">Dmoj\GI16934</name>
    <name evidence="5" type="ORF">Dmoj_GI16934</name>
</gene>
<proteinExistence type="inferred from homology"/>
<keyword evidence="4" id="KW-1133">Transmembrane helix</keyword>
<dbReference type="PANTHER" id="PTHR12499:SF0">
    <property type="entry name" value="OPTIC ATROPHY 3 PROTEIN"/>
    <property type="match status" value="1"/>
</dbReference>
<evidence type="ECO:0008006" key="7">
    <source>
        <dbReference type="Google" id="ProtNLM"/>
    </source>
</evidence>
<evidence type="ECO:0000256" key="4">
    <source>
        <dbReference type="SAM" id="Phobius"/>
    </source>
</evidence>
<dbReference type="GO" id="GO:0019216">
    <property type="term" value="P:regulation of lipid metabolic process"/>
    <property type="evidence" value="ECO:0007669"/>
    <property type="project" value="TreeGrafter"/>
</dbReference>
<comment type="similarity">
    <text evidence="1">Belongs to the OPA3 family.</text>
</comment>
<dbReference type="AlphaFoldDB" id="B4K5E5"/>
<organism evidence="5 6">
    <name type="scientific">Drosophila mojavensis</name>
    <name type="common">Fruit fly</name>
    <dbReference type="NCBI Taxonomy" id="7230"/>
    <lineage>
        <taxon>Eukaryota</taxon>
        <taxon>Metazoa</taxon>
        <taxon>Ecdysozoa</taxon>
        <taxon>Arthropoda</taxon>
        <taxon>Hexapoda</taxon>
        <taxon>Insecta</taxon>
        <taxon>Pterygota</taxon>
        <taxon>Neoptera</taxon>
        <taxon>Endopterygota</taxon>
        <taxon>Diptera</taxon>
        <taxon>Brachycera</taxon>
        <taxon>Muscomorpha</taxon>
        <taxon>Ephydroidea</taxon>
        <taxon>Drosophilidae</taxon>
        <taxon>Drosophila</taxon>
    </lineage>
</organism>
<dbReference type="Pfam" id="PF07047">
    <property type="entry name" value="OPA3"/>
    <property type="match status" value="2"/>
</dbReference>
<sequence>MRILGMSQPKYIPPLNNALAIQTGSELVGELLIFIIAVSLLLLEFSRQARNEALKNSQHQAEKIATPFSKVLKTFAQNNSIFKKYICAPAGQIIHWIETRSKMHMLRLPQPKRVPKLSEDMAISMGANLLSEVFTMGLGLLLIYIESSRKAKKDKVKNDLHRENQEKLRIEIETLNNLLDWQKKQIYIIHSLLLFAFQSFKSQNLSCSLNID</sequence>
<evidence type="ECO:0000313" key="5">
    <source>
        <dbReference type="EMBL" id="EDW16171.2"/>
    </source>
</evidence>
<dbReference type="OrthoDB" id="2129069at2759"/>
<dbReference type="GO" id="GO:0005739">
    <property type="term" value="C:mitochondrion"/>
    <property type="evidence" value="ECO:0007669"/>
    <property type="project" value="TreeGrafter"/>
</dbReference>
<dbReference type="PANTHER" id="PTHR12499">
    <property type="entry name" value="OPTIC ATROPHY 3 PROTEIN OPA3"/>
    <property type="match status" value="1"/>
</dbReference>
<dbReference type="SMR" id="B4K5E5"/>
<protein>
    <recommendedName>
        <fullName evidence="7">OPA3-like protein</fullName>
    </recommendedName>
</protein>
<evidence type="ECO:0000256" key="1">
    <source>
        <dbReference type="ARBA" id="ARBA00007584"/>
    </source>
</evidence>
<keyword evidence="2 3" id="KW-0175">Coiled coil</keyword>
<accession>B4K5E5</accession>
<dbReference type="eggNOG" id="KOG3335">
    <property type="taxonomic scope" value="Eukaryota"/>
</dbReference>
<reference evidence="5 6" key="1">
    <citation type="journal article" date="2007" name="Nature">
        <title>Evolution of genes and genomes on the Drosophila phylogeny.</title>
        <authorList>
            <consortium name="Drosophila 12 Genomes Consortium"/>
            <person name="Clark A.G."/>
            <person name="Eisen M.B."/>
            <person name="Smith D.R."/>
            <person name="Bergman C.M."/>
            <person name="Oliver B."/>
            <person name="Markow T.A."/>
            <person name="Kaufman T.C."/>
            <person name="Kellis M."/>
            <person name="Gelbart W."/>
            <person name="Iyer V.N."/>
            <person name="Pollard D.A."/>
            <person name="Sackton T.B."/>
            <person name="Larracuente A.M."/>
            <person name="Singh N.D."/>
            <person name="Abad J.P."/>
            <person name="Abt D.N."/>
            <person name="Adryan B."/>
            <person name="Aguade M."/>
            <person name="Akashi H."/>
            <person name="Anderson W.W."/>
            <person name="Aquadro C.F."/>
            <person name="Ardell D.H."/>
            <person name="Arguello R."/>
            <person name="Artieri C.G."/>
            <person name="Barbash D.A."/>
            <person name="Barker D."/>
            <person name="Barsanti P."/>
            <person name="Batterham P."/>
            <person name="Batzoglou S."/>
            <person name="Begun D."/>
            <person name="Bhutkar A."/>
            <person name="Blanco E."/>
            <person name="Bosak S.A."/>
            <person name="Bradley R.K."/>
            <person name="Brand A.D."/>
            <person name="Brent M.R."/>
            <person name="Brooks A.N."/>
            <person name="Brown R.H."/>
            <person name="Butlin R.K."/>
            <person name="Caggese C."/>
            <person name="Calvi B.R."/>
            <person name="Bernardo de Carvalho A."/>
            <person name="Caspi A."/>
            <person name="Castrezana S."/>
            <person name="Celniker S.E."/>
            <person name="Chang J.L."/>
            <person name="Chapple C."/>
            <person name="Chatterji S."/>
            <person name="Chinwalla A."/>
            <person name="Civetta A."/>
            <person name="Clifton S.W."/>
            <person name="Comeron J.M."/>
            <person name="Costello J.C."/>
            <person name="Coyne J.A."/>
            <person name="Daub J."/>
            <person name="David R.G."/>
            <person name="Delcher A.L."/>
            <person name="Delehaunty K."/>
            <person name="Do C.B."/>
            <person name="Ebling H."/>
            <person name="Edwards K."/>
            <person name="Eickbush T."/>
            <person name="Evans J.D."/>
            <person name="Filipski A."/>
            <person name="Findeiss S."/>
            <person name="Freyhult E."/>
            <person name="Fulton L."/>
            <person name="Fulton R."/>
            <person name="Garcia A.C."/>
            <person name="Gardiner A."/>
            <person name="Garfield D.A."/>
            <person name="Garvin B.E."/>
            <person name="Gibson G."/>
            <person name="Gilbert D."/>
            <person name="Gnerre S."/>
            <person name="Godfrey J."/>
            <person name="Good R."/>
            <person name="Gotea V."/>
            <person name="Gravely B."/>
            <person name="Greenberg A.J."/>
            <person name="Griffiths-Jones S."/>
            <person name="Gross S."/>
            <person name="Guigo R."/>
            <person name="Gustafson E.A."/>
            <person name="Haerty W."/>
            <person name="Hahn M.W."/>
            <person name="Halligan D.L."/>
            <person name="Halpern A.L."/>
            <person name="Halter G.M."/>
            <person name="Han M.V."/>
            <person name="Heger A."/>
            <person name="Hillier L."/>
            <person name="Hinrichs A.S."/>
            <person name="Holmes I."/>
            <person name="Hoskins R.A."/>
            <person name="Hubisz M.J."/>
            <person name="Hultmark D."/>
            <person name="Huntley M.A."/>
            <person name="Jaffe D.B."/>
            <person name="Jagadeeshan S."/>
            <person name="Jeck W.R."/>
            <person name="Johnson J."/>
            <person name="Jones C.D."/>
            <person name="Jordan W.C."/>
            <person name="Karpen G.H."/>
            <person name="Kataoka E."/>
            <person name="Keightley P.D."/>
            <person name="Kheradpour P."/>
            <person name="Kirkness E.F."/>
            <person name="Koerich L.B."/>
            <person name="Kristiansen K."/>
            <person name="Kudrna D."/>
            <person name="Kulathinal R.J."/>
            <person name="Kumar S."/>
            <person name="Kwok R."/>
            <person name="Lander E."/>
            <person name="Langley C.H."/>
            <person name="Lapoint R."/>
            <person name="Lazzaro B.P."/>
            <person name="Lee S.J."/>
            <person name="Levesque L."/>
            <person name="Li R."/>
            <person name="Lin C.F."/>
            <person name="Lin M.F."/>
            <person name="Lindblad-Toh K."/>
            <person name="Llopart A."/>
            <person name="Long M."/>
            <person name="Low L."/>
            <person name="Lozovsky E."/>
            <person name="Lu J."/>
            <person name="Luo M."/>
            <person name="Machado C.A."/>
            <person name="Makalowski W."/>
            <person name="Marzo M."/>
            <person name="Matsuda M."/>
            <person name="Matzkin L."/>
            <person name="McAllister B."/>
            <person name="McBride C.S."/>
            <person name="McKernan B."/>
            <person name="McKernan K."/>
            <person name="Mendez-Lago M."/>
            <person name="Minx P."/>
            <person name="Mollenhauer M.U."/>
            <person name="Montooth K."/>
            <person name="Mount S.M."/>
            <person name="Mu X."/>
            <person name="Myers E."/>
            <person name="Negre B."/>
            <person name="Newfeld S."/>
            <person name="Nielsen R."/>
            <person name="Noor M.A."/>
            <person name="O'Grady P."/>
            <person name="Pachter L."/>
            <person name="Papaceit M."/>
            <person name="Parisi M.J."/>
            <person name="Parisi M."/>
            <person name="Parts L."/>
            <person name="Pedersen J.S."/>
            <person name="Pesole G."/>
            <person name="Phillippy A.M."/>
            <person name="Ponting C.P."/>
            <person name="Pop M."/>
            <person name="Porcelli D."/>
            <person name="Powell J.R."/>
            <person name="Prohaska S."/>
            <person name="Pruitt K."/>
            <person name="Puig M."/>
            <person name="Quesneville H."/>
            <person name="Ram K.R."/>
            <person name="Rand D."/>
            <person name="Rasmussen M.D."/>
            <person name="Reed L.K."/>
            <person name="Reenan R."/>
            <person name="Reily A."/>
            <person name="Remington K.A."/>
            <person name="Rieger T.T."/>
            <person name="Ritchie M.G."/>
            <person name="Robin C."/>
            <person name="Rogers Y.H."/>
            <person name="Rohde C."/>
            <person name="Rozas J."/>
            <person name="Rubenfield M.J."/>
            <person name="Ruiz A."/>
            <person name="Russo S."/>
            <person name="Salzberg S.L."/>
            <person name="Sanchez-Gracia A."/>
            <person name="Saranga D.J."/>
            <person name="Sato H."/>
            <person name="Schaeffer S.W."/>
            <person name="Schatz M.C."/>
            <person name="Schlenke T."/>
            <person name="Schwartz R."/>
            <person name="Segarra C."/>
            <person name="Singh R.S."/>
            <person name="Sirot L."/>
            <person name="Sirota M."/>
            <person name="Sisneros N.B."/>
            <person name="Smith C.D."/>
            <person name="Smith T.F."/>
            <person name="Spieth J."/>
            <person name="Stage D.E."/>
            <person name="Stark A."/>
            <person name="Stephan W."/>
            <person name="Strausberg R.L."/>
            <person name="Strempel S."/>
            <person name="Sturgill D."/>
            <person name="Sutton G."/>
            <person name="Sutton G.G."/>
            <person name="Tao W."/>
            <person name="Teichmann S."/>
            <person name="Tobari Y.N."/>
            <person name="Tomimura Y."/>
            <person name="Tsolas J.M."/>
            <person name="Valente V.L."/>
            <person name="Venter E."/>
            <person name="Venter J.C."/>
            <person name="Vicario S."/>
            <person name="Vieira F.G."/>
            <person name="Vilella A.J."/>
            <person name="Villasante A."/>
            <person name="Walenz B."/>
            <person name="Wang J."/>
            <person name="Wasserman M."/>
            <person name="Watts T."/>
            <person name="Wilson D."/>
            <person name="Wilson R.K."/>
            <person name="Wing R.A."/>
            <person name="Wolfner M.F."/>
            <person name="Wong A."/>
            <person name="Wong G.K."/>
            <person name="Wu C.I."/>
            <person name="Wu G."/>
            <person name="Yamamoto D."/>
            <person name="Yang H.P."/>
            <person name="Yang S.P."/>
            <person name="Yorke J.A."/>
            <person name="Yoshida K."/>
            <person name="Zdobnov E."/>
            <person name="Zhang P."/>
            <person name="Zhang Y."/>
            <person name="Zimin A.V."/>
            <person name="Baldwin J."/>
            <person name="Abdouelleil A."/>
            <person name="Abdulkadir J."/>
            <person name="Abebe A."/>
            <person name="Abera B."/>
            <person name="Abreu J."/>
            <person name="Acer S.C."/>
            <person name="Aftuck L."/>
            <person name="Alexander A."/>
            <person name="An P."/>
            <person name="Anderson E."/>
            <person name="Anderson S."/>
            <person name="Arachi H."/>
            <person name="Azer M."/>
            <person name="Bachantsang P."/>
            <person name="Barry A."/>
            <person name="Bayul T."/>
            <person name="Berlin A."/>
            <person name="Bessette D."/>
            <person name="Bloom T."/>
            <person name="Blye J."/>
            <person name="Boguslavskiy L."/>
            <person name="Bonnet C."/>
            <person name="Boukhgalter B."/>
            <person name="Bourzgui I."/>
            <person name="Brown A."/>
            <person name="Cahill P."/>
            <person name="Channer S."/>
            <person name="Cheshatsang Y."/>
            <person name="Chuda L."/>
            <person name="Citroen M."/>
            <person name="Collymore A."/>
            <person name="Cooke P."/>
            <person name="Costello M."/>
            <person name="D'Aco K."/>
            <person name="Daza R."/>
            <person name="De Haan G."/>
            <person name="DeGray S."/>
            <person name="DeMaso C."/>
            <person name="Dhargay N."/>
            <person name="Dooley K."/>
            <person name="Dooley E."/>
            <person name="Doricent M."/>
            <person name="Dorje P."/>
            <person name="Dorjee K."/>
            <person name="Dupes A."/>
            <person name="Elong R."/>
            <person name="Falk J."/>
            <person name="Farina A."/>
            <person name="Faro S."/>
            <person name="Ferguson D."/>
            <person name="Fisher S."/>
            <person name="Foley C.D."/>
            <person name="Franke A."/>
            <person name="Friedrich D."/>
            <person name="Gadbois L."/>
            <person name="Gearin G."/>
            <person name="Gearin C.R."/>
            <person name="Giannoukos G."/>
            <person name="Goode T."/>
            <person name="Graham J."/>
            <person name="Grandbois E."/>
            <person name="Grewal S."/>
            <person name="Gyaltsen K."/>
            <person name="Hafez N."/>
            <person name="Hagos B."/>
            <person name="Hall J."/>
            <person name="Henson C."/>
            <person name="Hollinger A."/>
            <person name="Honan T."/>
            <person name="Huard M.D."/>
            <person name="Hughes L."/>
            <person name="Hurhula B."/>
            <person name="Husby M.E."/>
            <person name="Kamat A."/>
            <person name="Kanga B."/>
            <person name="Kashin S."/>
            <person name="Khazanovich D."/>
            <person name="Kisner P."/>
            <person name="Lance K."/>
            <person name="Lara M."/>
            <person name="Lee W."/>
            <person name="Lennon N."/>
            <person name="Letendre F."/>
            <person name="LeVine R."/>
            <person name="Lipovsky A."/>
            <person name="Liu X."/>
            <person name="Liu J."/>
            <person name="Liu S."/>
            <person name="Lokyitsang T."/>
            <person name="Lokyitsang Y."/>
            <person name="Lubonja R."/>
            <person name="Lui A."/>
            <person name="MacDonald P."/>
            <person name="Magnisalis V."/>
            <person name="Maru K."/>
            <person name="Matthews C."/>
            <person name="McCusker W."/>
            <person name="McDonough S."/>
            <person name="Mehta T."/>
            <person name="Meldrim J."/>
            <person name="Meneus L."/>
            <person name="Mihai O."/>
            <person name="Mihalev A."/>
            <person name="Mihova T."/>
            <person name="Mittelman R."/>
            <person name="Mlenga V."/>
            <person name="Montmayeur A."/>
            <person name="Mulrain L."/>
            <person name="Navidi A."/>
            <person name="Naylor J."/>
            <person name="Negash T."/>
            <person name="Nguyen T."/>
            <person name="Nguyen N."/>
            <person name="Nicol R."/>
            <person name="Norbu C."/>
            <person name="Norbu N."/>
            <person name="Novod N."/>
            <person name="O'Neill B."/>
            <person name="Osman S."/>
            <person name="Markiewicz E."/>
            <person name="Oyono O.L."/>
            <person name="Patti C."/>
            <person name="Phunkhang P."/>
            <person name="Pierre F."/>
            <person name="Priest M."/>
            <person name="Raghuraman S."/>
            <person name="Rege F."/>
            <person name="Reyes R."/>
            <person name="Rise C."/>
            <person name="Rogov P."/>
            <person name="Ross K."/>
            <person name="Ryan E."/>
            <person name="Settipalli S."/>
            <person name="Shea T."/>
            <person name="Sherpa N."/>
            <person name="Shi L."/>
            <person name="Shih D."/>
            <person name="Sparrow T."/>
            <person name="Spaulding J."/>
            <person name="Stalker J."/>
            <person name="Stange-Thomann N."/>
            <person name="Stavropoulos S."/>
            <person name="Stone C."/>
            <person name="Strader C."/>
            <person name="Tesfaye S."/>
            <person name="Thomson T."/>
            <person name="Thoulutsang Y."/>
            <person name="Thoulutsang D."/>
            <person name="Topham K."/>
            <person name="Topping I."/>
            <person name="Tsamla T."/>
            <person name="Vassiliev H."/>
            <person name="Vo A."/>
            <person name="Wangchuk T."/>
            <person name="Wangdi T."/>
            <person name="Weiand M."/>
            <person name="Wilkinson J."/>
            <person name="Wilson A."/>
            <person name="Yadav S."/>
            <person name="Young G."/>
            <person name="Yu Q."/>
            <person name="Zembek L."/>
            <person name="Zhong D."/>
            <person name="Zimmer A."/>
            <person name="Zwirko Z."/>
            <person name="Jaffe D.B."/>
            <person name="Alvarez P."/>
            <person name="Brockman W."/>
            <person name="Butler J."/>
            <person name="Chin C."/>
            <person name="Gnerre S."/>
            <person name="Grabherr M."/>
            <person name="Kleber M."/>
            <person name="Mauceli E."/>
            <person name="MacCallum I."/>
        </authorList>
    </citation>
    <scope>NUCLEOTIDE SEQUENCE [LARGE SCALE GENOMIC DNA]</scope>
    <source>
        <strain evidence="6">Tucson 15081-1352.22</strain>
    </source>
</reference>